<dbReference type="CDD" id="cd02989">
    <property type="entry name" value="Phd_like_TxnDC9"/>
    <property type="match status" value="1"/>
</dbReference>
<feature type="domain" description="AB hydrolase-1" evidence="10">
    <location>
        <begin position="28"/>
        <end position="298"/>
    </location>
</feature>
<reference evidence="11 12" key="1">
    <citation type="submission" date="2022-03" db="EMBL/GenBank/DDBJ databases">
        <authorList>
            <person name="Macdonald S."/>
            <person name="Ahmed S."/>
            <person name="Newling K."/>
        </authorList>
    </citation>
    <scope>NUCLEOTIDE SEQUENCE [LARGE SCALE GENOMIC DNA]</scope>
</reference>
<name>A0ABC8LZG7_ERUVS</name>
<keyword evidence="12" id="KW-1185">Reference proteome</keyword>
<dbReference type="Pfam" id="PF00085">
    <property type="entry name" value="Thioredoxin"/>
    <property type="match status" value="1"/>
</dbReference>
<dbReference type="Gene3D" id="3.40.50.1820">
    <property type="entry name" value="alpha/beta hydrolase"/>
    <property type="match status" value="1"/>
</dbReference>
<dbReference type="Proteomes" id="UP001642260">
    <property type="component" value="Unassembled WGS sequence"/>
</dbReference>
<evidence type="ECO:0000256" key="5">
    <source>
        <dbReference type="ARBA" id="ARBA00051067"/>
    </source>
</evidence>
<gene>
    <name evidence="11" type="ORF">ERUC_LOCUS41245</name>
</gene>
<dbReference type="InterPro" id="IPR000073">
    <property type="entry name" value="AB_hydrolase_1"/>
</dbReference>
<keyword evidence="3" id="KW-0378">Hydrolase</keyword>
<dbReference type="SUPFAM" id="SSF53474">
    <property type="entry name" value="alpha/beta-Hydrolases"/>
    <property type="match status" value="1"/>
</dbReference>
<evidence type="ECO:0000256" key="4">
    <source>
        <dbReference type="ARBA" id="ARBA00038334"/>
    </source>
</evidence>
<comment type="function">
    <text evidence="6">Epoxide hydrolase involved in the biosynthesis of cucurbitacin and mogroside tetracyclic triterpene natural products (e.g. siamenoside I and mogrosides IV, V and VI). Cucurbitacins have cytotoxic properties and exhibit deterrent taste as a defense barrier against herbivores. Mogrosides are nonsugar highly oxygenated compounds used as high-intensity zero-calorie sweeteners; they also possess pharmacological properties such as regulating immunity, lowering blood sugar and lipid levels, protecting the liver, and acting as antioxidants and antitumor agents. Catalyzes the hydrolysis of aromatic epoxide-containing substrates, such as the conversion of 24,25-epoxycucurbitadienol to 24,25-dihydroxycucurbitadienol.</text>
</comment>
<dbReference type="FunFam" id="3.40.50.1820:FF:000161">
    <property type="entry name" value="Epoxide hydrolase"/>
    <property type="match status" value="1"/>
</dbReference>
<dbReference type="InterPro" id="IPR013766">
    <property type="entry name" value="Thioredoxin_domain"/>
</dbReference>
<dbReference type="AlphaFoldDB" id="A0ABC8LZG7"/>
<dbReference type="PANTHER" id="PTHR43329">
    <property type="entry name" value="EPOXIDE HYDROLASE"/>
    <property type="match status" value="1"/>
</dbReference>
<evidence type="ECO:0000313" key="11">
    <source>
        <dbReference type="EMBL" id="CAH8388762.1"/>
    </source>
</evidence>
<evidence type="ECO:0000256" key="1">
    <source>
        <dbReference type="ARBA" id="ARBA00004721"/>
    </source>
</evidence>
<comment type="pathway">
    <text evidence="1">Secondary metabolite biosynthesis; terpenoid biosynthesis.</text>
</comment>
<evidence type="ECO:0000259" key="10">
    <source>
        <dbReference type="Pfam" id="PF00561"/>
    </source>
</evidence>
<dbReference type="Pfam" id="PF00561">
    <property type="entry name" value="Abhydrolase_1"/>
    <property type="match status" value="1"/>
</dbReference>
<evidence type="ECO:0000259" key="9">
    <source>
        <dbReference type="Pfam" id="PF00085"/>
    </source>
</evidence>
<dbReference type="InterPro" id="IPR036249">
    <property type="entry name" value="Thioredoxin-like_sf"/>
</dbReference>
<dbReference type="EMBL" id="CAKOAT010816264">
    <property type="protein sequence ID" value="CAH8388762.1"/>
    <property type="molecule type" value="Genomic_DNA"/>
</dbReference>
<feature type="region of interest" description="Disordered" evidence="8">
    <location>
        <begin position="524"/>
        <end position="556"/>
    </location>
</feature>
<organism evidence="11 12">
    <name type="scientific">Eruca vesicaria subsp. sativa</name>
    <name type="common">Garden rocket</name>
    <name type="synonym">Eruca sativa</name>
    <dbReference type="NCBI Taxonomy" id="29727"/>
    <lineage>
        <taxon>Eukaryota</taxon>
        <taxon>Viridiplantae</taxon>
        <taxon>Streptophyta</taxon>
        <taxon>Embryophyta</taxon>
        <taxon>Tracheophyta</taxon>
        <taxon>Spermatophyta</taxon>
        <taxon>Magnoliopsida</taxon>
        <taxon>eudicotyledons</taxon>
        <taxon>Gunneridae</taxon>
        <taxon>Pentapetalae</taxon>
        <taxon>rosids</taxon>
        <taxon>malvids</taxon>
        <taxon>Brassicales</taxon>
        <taxon>Brassicaceae</taxon>
        <taxon>Brassiceae</taxon>
        <taxon>Eruca</taxon>
    </lineage>
</organism>
<comment type="caution">
    <text evidence="11">The sequence shown here is derived from an EMBL/GenBank/DDBJ whole genome shotgun (WGS) entry which is preliminary data.</text>
</comment>
<dbReference type="Gene3D" id="3.40.30.10">
    <property type="entry name" value="Glutaredoxin"/>
    <property type="match status" value="1"/>
</dbReference>
<evidence type="ECO:0000256" key="8">
    <source>
        <dbReference type="SAM" id="MobiDB-lite"/>
    </source>
</evidence>
<evidence type="ECO:0000313" key="12">
    <source>
        <dbReference type="Proteomes" id="UP001642260"/>
    </source>
</evidence>
<sequence length="556" mass="63140">MTNLVREKKIKTNGIWLNVAEKGDDGGPLVLLLHGFPETWFSWRHQIDFLSSHGYHVVAPDLRGYGDSDFVPRHESYTVSHLVADVIGLLDHYGTAQAFVAGHDWGSVIGWSLCLFRPDRVKGFISLSVPYSPRDPNLKPSEFSKTIGDGLYTSLKPGRAEAAFAKHDCKTVMKKFLLTTRTDFMVAPPGTEIIDDLEIPSKIPEWINEEEIQVYADKFQKTGFTGPLNYYRAMDLNWEIMAPWQGSKIVVPTKFIFGDKDIGANETMEYVKGDMFKSIVPNLEVVVIEDGHHFIQQEKSKQVSEEIISFFNKLRSTDFSCSDFLKMDPDAVKSTLSNLAFGNVLAAAARDYKKEVLANEKAQSSNPVNEEVDLDELMDDPELEKLHADRIAALKREVEKREAFKRQGHGEFREVSEGDFLGEVTRSEKVICHFYHKEFYRCKIMDKHLKTLAPRHVDTKFIKVDAENAPFFVTKLAIKTLPCVLLFSKGIAVDRLVGFQDLGTKDDFTTTKLENVLIRKGMLSKKKKEEDDEDAEYQESIRRSVRSSENLDSDSD</sequence>
<comment type="catalytic activity">
    <reaction evidence="7">
        <text>(24S)-24,25-epoxycucurbitadienol + H2O = (24R)-24,25-dihydroxycucurbitadienol</text>
        <dbReference type="Rhea" id="RHEA:81855"/>
        <dbReference type="ChEBI" id="CHEBI:15377"/>
        <dbReference type="ChEBI" id="CHEBI:229949"/>
        <dbReference type="ChEBI" id="CHEBI:229950"/>
    </reaction>
    <physiologicalReaction direction="left-to-right" evidence="7">
        <dbReference type="Rhea" id="RHEA:81856"/>
    </physiologicalReaction>
</comment>
<dbReference type="GO" id="GO:0004301">
    <property type="term" value="F:epoxide hydrolase activity"/>
    <property type="evidence" value="ECO:0007669"/>
    <property type="project" value="UniProtKB-EC"/>
</dbReference>
<dbReference type="PRINTS" id="PR00412">
    <property type="entry name" value="EPOXHYDRLASE"/>
</dbReference>
<proteinExistence type="inferred from homology"/>
<dbReference type="SUPFAM" id="SSF52833">
    <property type="entry name" value="Thioredoxin-like"/>
    <property type="match status" value="1"/>
</dbReference>
<evidence type="ECO:0000256" key="7">
    <source>
        <dbReference type="ARBA" id="ARBA00093212"/>
    </source>
</evidence>
<protein>
    <recommendedName>
        <fullName evidence="2">soluble epoxide hydrolase</fullName>
        <ecNumber evidence="2">3.3.2.10</ecNumber>
    </recommendedName>
</protein>
<feature type="domain" description="Thioredoxin" evidence="9">
    <location>
        <begin position="414"/>
        <end position="500"/>
    </location>
</feature>
<evidence type="ECO:0000256" key="3">
    <source>
        <dbReference type="ARBA" id="ARBA00022801"/>
    </source>
</evidence>
<dbReference type="EC" id="3.3.2.10" evidence="2"/>
<evidence type="ECO:0000256" key="6">
    <source>
        <dbReference type="ARBA" id="ARBA00058358"/>
    </source>
</evidence>
<accession>A0ABC8LZG7</accession>
<comment type="catalytic activity">
    <reaction evidence="5">
        <text>an epoxide + H2O = an ethanediol</text>
        <dbReference type="Rhea" id="RHEA:19037"/>
        <dbReference type="ChEBI" id="CHEBI:15377"/>
        <dbReference type="ChEBI" id="CHEBI:32955"/>
        <dbReference type="ChEBI" id="CHEBI:140594"/>
        <dbReference type="EC" id="3.3.2.10"/>
    </reaction>
    <physiologicalReaction direction="left-to-right" evidence="5">
        <dbReference type="Rhea" id="RHEA:19038"/>
    </physiologicalReaction>
</comment>
<evidence type="ECO:0000256" key="2">
    <source>
        <dbReference type="ARBA" id="ARBA00013006"/>
    </source>
</evidence>
<dbReference type="InterPro" id="IPR000639">
    <property type="entry name" value="Epox_hydrolase-like"/>
</dbReference>
<dbReference type="InterPro" id="IPR029058">
    <property type="entry name" value="AB_hydrolase_fold"/>
</dbReference>
<comment type="similarity">
    <text evidence="4">Belongs to the AB hydrolase superfamily. Epoxide hydrolase family.</text>
</comment>